<proteinExistence type="predicted"/>
<dbReference type="EnsemblPlants" id="OBART02G30670.1">
    <property type="protein sequence ID" value="OBART02G30670.1"/>
    <property type="gene ID" value="OBART02G30670"/>
</dbReference>
<protein>
    <submittedName>
        <fullName evidence="1">Uncharacterized protein</fullName>
    </submittedName>
</protein>
<dbReference type="Proteomes" id="UP000026960">
    <property type="component" value="Chromosome 2"/>
</dbReference>
<reference evidence="1" key="1">
    <citation type="journal article" date="2009" name="Rice">
        <title>De Novo Next Generation Sequencing of Plant Genomes.</title>
        <authorList>
            <person name="Rounsley S."/>
            <person name="Marri P.R."/>
            <person name="Yu Y."/>
            <person name="He R."/>
            <person name="Sisneros N."/>
            <person name="Goicoechea J.L."/>
            <person name="Lee S.J."/>
            <person name="Angelova A."/>
            <person name="Kudrna D."/>
            <person name="Luo M."/>
            <person name="Affourtit J."/>
            <person name="Desany B."/>
            <person name="Knight J."/>
            <person name="Niazi F."/>
            <person name="Egholm M."/>
            <person name="Wing R.A."/>
        </authorList>
    </citation>
    <scope>NUCLEOTIDE SEQUENCE [LARGE SCALE GENOMIC DNA]</scope>
    <source>
        <strain evidence="1">cv. IRGC 105608</strain>
    </source>
</reference>
<keyword evidence="2" id="KW-1185">Reference proteome</keyword>
<accession>A0A0D3F9V9</accession>
<evidence type="ECO:0000313" key="2">
    <source>
        <dbReference type="Proteomes" id="UP000026960"/>
    </source>
</evidence>
<organism evidence="1">
    <name type="scientific">Oryza barthii</name>
    <dbReference type="NCBI Taxonomy" id="65489"/>
    <lineage>
        <taxon>Eukaryota</taxon>
        <taxon>Viridiplantae</taxon>
        <taxon>Streptophyta</taxon>
        <taxon>Embryophyta</taxon>
        <taxon>Tracheophyta</taxon>
        <taxon>Spermatophyta</taxon>
        <taxon>Magnoliopsida</taxon>
        <taxon>Liliopsida</taxon>
        <taxon>Poales</taxon>
        <taxon>Poaceae</taxon>
        <taxon>BOP clade</taxon>
        <taxon>Oryzoideae</taxon>
        <taxon>Oryzeae</taxon>
        <taxon>Oryzinae</taxon>
        <taxon>Oryza</taxon>
    </lineage>
</organism>
<dbReference type="AlphaFoldDB" id="A0A0D3F9V9"/>
<reference evidence="1" key="2">
    <citation type="submission" date="2015-03" db="UniProtKB">
        <authorList>
            <consortium name="EnsemblPlants"/>
        </authorList>
    </citation>
    <scope>IDENTIFICATION</scope>
</reference>
<evidence type="ECO:0000313" key="1">
    <source>
        <dbReference type="EnsemblPlants" id="OBART02G30670.1"/>
    </source>
</evidence>
<sequence length="81" mass="9081">MSRAERAHESYVDYLKPIIADVPSLREIKLSIDSGLVRICQHQPDHIQVVEGDATMERVDDDEDGMAAREDGIKIQFQAAS</sequence>
<dbReference type="Gramene" id="OBART02G30670.1">
    <property type="protein sequence ID" value="OBART02G30670.1"/>
    <property type="gene ID" value="OBART02G30670"/>
</dbReference>
<dbReference type="HOGENOM" id="CLU_2577621_0_0_1"/>
<name>A0A0D3F9V9_9ORYZ</name>
<dbReference type="PaxDb" id="65489-OBART02G30670.1"/>